<keyword evidence="2" id="KW-1185">Reference proteome</keyword>
<dbReference type="AlphaFoldDB" id="A0A401JE60"/>
<gene>
    <name evidence="1" type="ORF">SFMTTN_1671</name>
</gene>
<reference evidence="1 2" key="1">
    <citation type="journal article" date="2019" name="Front. Microbiol.">
        <title>Genomes of Neutrophilic Sulfur-Oxidizing Chemolithoautotrophs Representing 9 Proteobacterial Species From 8 Genera.</title>
        <authorList>
            <person name="Watanabe T."/>
            <person name="Kojima H."/>
            <person name="Umezawa K."/>
            <person name="Hori C."/>
            <person name="Takasuka T.E."/>
            <person name="Kato Y."/>
            <person name="Fukui M."/>
        </authorList>
    </citation>
    <scope>NUCLEOTIDE SEQUENCE [LARGE SCALE GENOMIC DNA]</scope>
    <source>
        <strain evidence="1 2">TTN</strain>
    </source>
</reference>
<evidence type="ECO:0000313" key="1">
    <source>
        <dbReference type="EMBL" id="GBL45860.1"/>
    </source>
</evidence>
<name>A0A401JE60_9PROT</name>
<organism evidence="1 2">
    <name type="scientific">Sulfuriferula multivorans</name>
    <dbReference type="NCBI Taxonomy" id="1559896"/>
    <lineage>
        <taxon>Bacteria</taxon>
        <taxon>Pseudomonadati</taxon>
        <taxon>Pseudomonadota</taxon>
        <taxon>Betaproteobacteria</taxon>
        <taxon>Nitrosomonadales</taxon>
        <taxon>Sulfuricellaceae</taxon>
        <taxon>Sulfuriferula</taxon>
    </lineage>
</organism>
<proteinExistence type="predicted"/>
<sequence length="82" mass="9681">MYPPYQPVPRFYIERITIAAMCNESMDLHWHDPASRQSYMARIWPQDVSEESGAEWLMARNETGEAVRIRLDLIRNFPTPVK</sequence>
<protein>
    <submittedName>
        <fullName evidence="1">Uncharacterized protein</fullName>
    </submittedName>
</protein>
<dbReference type="Proteomes" id="UP000286806">
    <property type="component" value="Unassembled WGS sequence"/>
</dbReference>
<dbReference type="InterPro" id="IPR038626">
    <property type="entry name" value="Rof-like_sf"/>
</dbReference>
<comment type="caution">
    <text evidence="1">The sequence shown here is derived from an EMBL/GenBank/DDBJ whole genome shotgun (WGS) entry which is preliminary data.</text>
</comment>
<dbReference type="RefSeq" id="WP_124704652.1">
    <property type="nucleotide sequence ID" value="NZ_BGOW01000014.1"/>
</dbReference>
<accession>A0A401JE60</accession>
<dbReference type="EMBL" id="BGOW01000014">
    <property type="protein sequence ID" value="GBL45860.1"/>
    <property type="molecule type" value="Genomic_DNA"/>
</dbReference>
<dbReference type="OrthoDB" id="8563655at2"/>
<dbReference type="Gene3D" id="2.30.30.400">
    <property type="entry name" value="Rof-like"/>
    <property type="match status" value="1"/>
</dbReference>
<evidence type="ECO:0000313" key="2">
    <source>
        <dbReference type="Proteomes" id="UP000286806"/>
    </source>
</evidence>